<feature type="domain" description="CCHC FOG-type" evidence="15">
    <location>
        <begin position="339"/>
        <end position="372"/>
    </location>
</feature>
<keyword evidence="8" id="KW-0238">DNA-binding</keyword>
<accession>A0A4Y2DHC9</accession>
<dbReference type="InterPro" id="IPR049361">
    <property type="entry name" value="ZFPM1/2_PR"/>
</dbReference>
<feature type="region of interest" description="Disordered" evidence="13">
    <location>
        <begin position="1013"/>
        <end position="1087"/>
    </location>
</feature>
<dbReference type="PROSITE" id="PS00028">
    <property type="entry name" value="ZINC_FINGER_C2H2_1"/>
    <property type="match status" value="1"/>
</dbReference>
<proteinExistence type="predicted"/>
<dbReference type="InterPro" id="IPR036236">
    <property type="entry name" value="Znf_C2H2_sf"/>
</dbReference>
<keyword evidence="17" id="KW-1185">Reference proteome</keyword>
<dbReference type="InterPro" id="IPR046341">
    <property type="entry name" value="SET_dom_sf"/>
</dbReference>
<reference evidence="16 17" key="1">
    <citation type="journal article" date="2019" name="Sci. Rep.">
        <title>Orb-weaving spider Araneus ventricosus genome elucidates the spidroin gene catalogue.</title>
        <authorList>
            <person name="Kono N."/>
            <person name="Nakamura H."/>
            <person name="Ohtoshi R."/>
            <person name="Moran D.A.P."/>
            <person name="Shinohara A."/>
            <person name="Yoshida Y."/>
            <person name="Fujiwara M."/>
            <person name="Mori M."/>
            <person name="Tomita M."/>
            <person name="Arakawa K."/>
        </authorList>
    </citation>
    <scope>NUCLEOTIDE SEQUENCE [LARGE SCALE GENOMIC DNA]</scope>
</reference>
<feature type="domain" description="CCHC FOG-type" evidence="15">
    <location>
        <begin position="1088"/>
        <end position="1121"/>
    </location>
</feature>
<evidence type="ECO:0000256" key="4">
    <source>
        <dbReference type="ARBA" id="ARBA00022737"/>
    </source>
</evidence>
<organism evidence="16 17">
    <name type="scientific">Araneus ventricosus</name>
    <name type="common">Orbweaver spider</name>
    <name type="synonym">Epeira ventricosa</name>
    <dbReference type="NCBI Taxonomy" id="182803"/>
    <lineage>
        <taxon>Eukaryota</taxon>
        <taxon>Metazoa</taxon>
        <taxon>Ecdysozoa</taxon>
        <taxon>Arthropoda</taxon>
        <taxon>Chelicerata</taxon>
        <taxon>Arachnida</taxon>
        <taxon>Araneae</taxon>
        <taxon>Araneomorphae</taxon>
        <taxon>Entelegynae</taxon>
        <taxon>Araneoidea</taxon>
        <taxon>Araneidae</taxon>
        <taxon>Araneus</taxon>
    </lineage>
</organism>
<dbReference type="SUPFAM" id="SSF57667">
    <property type="entry name" value="beta-beta-alpha zinc fingers"/>
    <property type="match status" value="5"/>
</dbReference>
<feature type="compositionally biased region" description="Basic and acidic residues" evidence="13">
    <location>
        <begin position="914"/>
        <end position="954"/>
    </location>
</feature>
<dbReference type="Gene3D" id="2.170.270.10">
    <property type="entry name" value="SET domain"/>
    <property type="match status" value="1"/>
</dbReference>
<evidence type="ECO:0000259" key="14">
    <source>
        <dbReference type="PROSITE" id="PS50157"/>
    </source>
</evidence>
<protein>
    <recommendedName>
        <fullName evidence="18">Zinc finger protein ush</fullName>
    </recommendedName>
</protein>
<feature type="compositionally biased region" description="Polar residues" evidence="13">
    <location>
        <begin position="955"/>
        <end position="966"/>
    </location>
</feature>
<feature type="compositionally biased region" description="Basic and acidic residues" evidence="13">
    <location>
        <begin position="1062"/>
        <end position="1073"/>
    </location>
</feature>
<feature type="region of interest" description="Disordered" evidence="13">
    <location>
        <begin position="565"/>
        <end position="618"/>
    </location>
</feature>
<feature type="compositionally biased region" description="Polar residues" evidence="13">
    <location>
        <begin position="491"/>
        <end position="506"/>
    </location>
</feature>
<dbReference type="InterPro" id="IPR013087">
    <property type="entry name" value="Znf_C2H2_type"/>
</dbReference>
<feature type="region of interest" description="Disordered" evidence="13">
    <location>
        <begin position="371"/>
        <end position="395"/>
    </location>
</feature>
<dbReference type="GO" id="GO:0045944">
    <property type="term" value="P:positive regulation of transcription by RNA polymerase II"/>
    <property type="evidence" value="ECO:0007669"/>
    <property type="project" value="TreeGrafter"/>
</dbReference>
<keyword evidence="4" id="KW-0677">Repeat</keyword>
<evidence type="ECO:0000256" key="9">
    <source>
        <dbReference type="ARBA" id="ARBA00023159"/>
    </source>
</evidence>
<evidence type="ECO:0000259" key="15">
    <source>
        <dbReference type="PROSITE" id="PS51810"/>
    </source>
</evidence>
<dbReference type="GO" id="GO:0003677">
    <property type="term" value="F:DNA binding"/>
    <property type="evidence" value="ECO:0007669"/>
    <property type="project" value="UniProtKB-KW"/>
</dbReference>
<evidence type="ECO:0000256" key="3">
    <source>
        <dbReference type="ARBA" id="ARBA00022723"/>
    </source>
</evidence>
<keyword evidence="11" id="KW-0539">Nucleus</keyword>
<keyword evidence="6" id="KW-0862">Zinc</keyword>
<dbReference type="InterPro" id="IPR039746">
    <property type="entry name" value="FOG"/>
</dbReference>
<dbReference type="GO" id="GO:0005634">
    <property type="term" value="C:nucleus"/>
    <property type="evidence" value="ECO:0007669"/>
    <property type="project" value="UniProtKB-SubCell"/>
</dbReference>
<keyword evidence="7" id="KW-0805">Transcription regulation</keyword>
<dbReference type="GO" id="GO:0007507">
    <property type="term" value="P:heart development"/>
    <property type="evidence" value="ECO:0007669"/>
    <property type="project" value="TreeGrafter"/>
</dbReference>
<evidence type="ECO:0000256" key="1">
    <source>
        <dbReference type="ARBA" id="ARBA00004123"/>
    </source>
</evidence>
<evidence type="ECO:0000313" key="16">
    <source>
        <dbReference type="EMBL" id="GBM14985.1"/>
    </source>
</evidence>
<feature type="region of interest" description="Disordered" evidence="13">
    <location>
        <begin position="898"/>
        <end position="999"/>
    </location>
</feature>
<feature type="compositionally biased region" description="Polar residues" evidence="13">
    <location>
        <begin position="575"/>
        <end position="613"/>
    </location>
</feature>
<evidence type="ECO:0000256" key="8">
    <source>
        <dbReference type="ARBA" id="ARBA00023125"/>
    </source>
</evidence>
<feature type="region of interest" description="Disordered" evidence="13">
    <location>
        <begin position="472"/>
        <end position="513"/>
    </location>
</feature>
<dbReference type="PROSITE" id="PS50157">
    <property type="entry name" value="ZINC_FINGER_C2H2_2"/>
    <property type="match status" value="1"/>
</dbReference>
<feature type="compositionally biased region" description="Low complexity" evidence="13">
    <location>
        <begin position="984"/>
        <end position="998"/>
    </location>
</feature>
<feature type="compositionally biased region" description="Polar residues" evidence="13">
    <location>
        <begin position="720"/>
        <end position="738"/>
    </location>
</feature>
<dbReference type="InterPro" id="IPR034731">
    <property type="entry name" value="Znf_CCHC_FOG"/>
</dbReference>
<gene>
    <name evidence="16" type="ORF">AVEN_116620_1</name>
</gene>
<evidence type="ECO:0000256" key="13">
    <source>
        <dbReference type="SAM" id="MobiDB-lite"/>
    </source>
</evidence>
<feature type="compositionally biased region" description="Basic and acidic residues" evidence="13">
    <location>
        <begin position="1013"/>
        <end position="1035"/>
    </location>
</feature>
<keyword evidence="9" id="KW-0010">Activator</keyword>
<feature type="domain" description="C2H2-type" evidence="14">
    <location>
        <begin position="768"/>
        <end position="795"/>
    </location>
</feature>
<dbReference type="GO" id="GO:0000122">
    <property type="term" value="P:negative regulation of transcription by RNA polymerase II"/>
    <property type="evidence" value="ECO:0007669"/>
    <property type="project" value="TreeGrafter"/>
</dbReference>
<comment type="subcellular location">
    <subcellularLocation>
        <location evidence="1">Nucleus</location>
    </subcellularLocation>
</comment>
<evidence type="ECO:0000256" key="7">
    <source>
        <dbReference type="ARBA" id="ARBA00023015"/>
    </source>
</evidence>
<dbReference type="PANTHER" id="PTHR12958">
    <property type="entry name" value="FRIEND OF GATA2-RELATED"/>
    <property type="match status" value="1"/>
</dbReference>
<evidence type="ECO:0000256" key="12">
    <source>
        <dbReference type="PROSITE-ProRule" id="PRU00042"/>
    </source>
</evidence>
<dbReference type="PANTHER" id="PTHR12958:SF3">
    <property type="entry name" value="ZINC FINGER PROTEIN USH"/>
    <property type="match status" value="1"/>
</dbReference>
<dbReference type="OrthoDB" id="8742770at2759"/>
<name>A0A4Y2DHC9_ARAVE</name>
<evidence type="ECO:0000256" key="6">
    <source>
        <dbReference type="ARBA" id="ARBA00022833"/>
    </source>
</evidence>
<feature type="domain" description="CCHC FOG-type" evidence="15">
    <location>
        <begin position="666"/>
        <end position="699"/>
    </location>
</feature>
<feature type="region of interest" description="Disordered" evidence="13">
    <location>
        <begin position="237"/>
        <end position="299"/>
    </location>
</feature>
<evidence type="ECO:0008006" key="18">
    <source>
        <dbReference type="Google" id="ProtNLM"/>
    </source>
</evidence>
<dbReference type="GO" id="GO:0009653">
    <property type="term" value="P:anatomical structure morphogenesis"/>
    <property type="evidence" value="ECO:0007669"/>
    <property type="project" value="UniProtKB-ARBA"/>
</dbReference>
<keyword evidence="5 12" id="KW-0863">Zinc-finger</keyword>
<evidence type="ECO:0000313" key="17">
    <source>
        <dbReference type="Proteomes" id="UP000499080"/>
    </source>
</evidence>
<dbReference type="EMBL" id="BGPR01000352">
    <property type="protein sequence ID" value="GBM14985.1"/>
    <property type="molecule type" value="Genomic_DNA"/>
</dbReference>
<dbReference type="GO" id="GO:0061629">
    <property type="term" value="F:RNA polymerase II-specific DNA-binding transcription factor binding"/>
    <property type="evidence" value="ECO:0007669"/>
    <property type="project" value="InterPro"/>
</dbReference>
<dbReference type="Proteomes" id="UP000499080">
    <property type="component" value="Unassembled WGS sequence"/>
</dbReference>
<sequence length="1133" mass="124759">MYSWCPRSPVVKQISGGLNLHGTQGEPTDFDHVVPELNLPSSHLYLREFGGESLVLAKERLKAGTVLGTYKGHLQQPDTEDTNGLLKVNRSDGGSPIHVMLEDEGHWLKLMRTANLPTEANICLRISGGDIVCTVTKDVNKEVELKVTCRIVDKEEDAQQFDSIDFKSEKSSLKEICDTDSTRTLSDECEPEKKDQCMKPEKMLDFASEGIVDTAEDMSTRHSIRDCEREQDVKKLRTENCEDSDHDVSQEEVSSSTAHRPPSIDDKVTERNRTPSASESLLREKTKPSESAATAKHQNAKEERIYRCPYCSFTSAEPYEFDIHVVNHRSHPVKKTATKVTNSKSYCEACKIQFMSVDTYHVHKQLYCKSRNEKEETSSSPSLPESTPGPSFKQSPETVVIRSGVNGGVASSLIQPQAIYAAISTNPLILLPCSLVNGQGLVPQSGVIPTGGPGIVLQTGIACPTIVEKAPAVKAKEEGPPSRKTSHPIMNFNSDSSDRVLSTAASSLRKRKMSEGDVLNLKKTCNNELVQPVDSDPEKKDSEPAAVDQDAPLDLSLKNKFTSSLTKSPLKRKNSVISTGSPSPSFLNTSDSGSPSRSSVLHSRVTLSPSSPYSGDGIRYSSHVPVGLPRVPHAVSERTSPLPPILQPDILSDKAVVPPGMPPPKLLKHGNNICEDCNIVFYKYDNYLAHKKHYCAYRRRQLSAIAAAAAASSQEHLSDDNNSNHSGINESSTSYQSDDNVKSGIRRMEHSTETFRSVISKSSHAAVFCCDACGVKFSTSDNLHAHQTYYCIKKADSAMSKAAALRNENGESPKGLESPFSGPEEWKCNYCDATCASYDTIRRHLLTHNELRGYRCIVCGYKGNTMRGMRSHACEHLGEGNTSIEEFVSNNVIPENGVVPILPPAVDRSDDESDHSKDGGRTTASRRERAYLERMRDRSSSLKRETVLTDHSESNELSNSPRISENISREHVPNTISPVKTESRGSSPDASSGSHQDSVNPLAYCDVVIKAENDHSSSAEDSSKESQPHYIKYEPEPDYDSDEKSPDVSKSPPGQSTSVIRRASDLDKSEEAHCPFLPSKKKGRSQSKQNSELKYCKSCDISFYHLSNFVAHKKFYCVSRVMSNCIQETTTVQ</sequence>
<dbReference type="GO" id="GO:0008270">
    <property type="term" value="F:zinc ion binding"/>
    <property type="evidence" value="ECO:0007669"/>
    <property type="project" value="UniProtKB-KW"/>
</dbReference>
<feature type="compositionally biased region" description="Low complexity" evidence="13">
    <location>
        <begin position="378"/>
        <end position="391"/>
    </location>
</feature>
<dbReference type="Pfam" id="PF25445">
    <property type="entry name" value="CCHC_ZFPM2"/>
    <property type="match status" value="1"/>
</dbReference>
<dbReference type="Pfam" id="PF21182">
    <property type="entry name" value="FOG1-like_PR"/>
    <property type="match status" value="1"/>
</dbReference>
<dbReference type="Gene3D" id="3.30.160.60">
    <property type="entry name" value="Classic Zinc Finger"/>
    <property type="match status" value="1"/>
</dbReference>
<keyword evidence="2" id="KW-0678">Repressor</keyword>
<evidence type="ECO:0000256" key="11">
    <source>
        <dbReference type="ARBA" id="ARBA00023242"/>
    </source>
</evidence>
<dbReference type="SMART" id="SM00355">
    <property type="entry name" value="ZnF_C2H2"/>
    <property type="match status" value="5"/>
</dbReference>
<feature type="region of interest" description="Disordered" evidence="13">
    <location>
        <begin position="527"/>
        <end position="553"/>
    </location>
</feature>
<dbReference type="AlphaFoldDB" id="A0A4Y2DHC9"/>
<dbReference type="InterPro" id="IPR059121">
    <property type="entry name" value="CCHC_ZFPM2-like"/>
</dbReference>
<dbReference type="GO" id="GO:0030154">
    <property type="term" value="P:cell differentiation"/>
    <property type="evidence" value="ECO:0007669"/>
    <property type="project" value="UniProtKB-ARBA"/>
</dbReference>
<feature type="region of interest" description="Disordered" evidence="13">
    <location>
        <begin position="715"/>
        <end position="741"/>
    </location>
</feature>
<feature type="compositionally biased region" description="Basic and acidic residues" evidence="13">
    <location>
        <begin position="262"/>
        <end position="273"/>
    </location>
</feature>
<evidence type="ECO:0000256" key="5">
    <source>
        <dbReference type="ARBA" id="ARBA00022771"/>
    </source>
</evidence>
<comment type="caution">
    <text evidence="16">The sequence shown here is derived from an EMBL/GenBank/DDBJ whole genome shotgun (WGS) entry which is preliminary data.</text>
</comment>
<keyword evidence="10" id="KW-0804">Transcription</keyword>
<evidence type="ECO:0000256" key="2">
    <source>
        <dbReference type="ARBA" id="ARBA00022491"/>
    </source>
</evidence>
<keyword evidence="3" id="KW-0479">Metal-binding</keyword>
<evidence type="ECO:0000256" key="10">
    <source>
        <dbReference type="ARBA" id="ARBA00023163"/>
    </source>
</evidence>
<dbReference type="PROSITE" id="PS51810">
    <property type="entry name" value="ZF_CCHC_FOG"/>
    <property type="match status" value="3"/>
</dbReference>